<feature type="transmembrane region" description="Helical" evidence="1">
    <location>
        <begin position="40"/>
        <end position="59"/>
    </location>
</feature>
<dbReference type="EMBL" id="CAACVJ010000097">
    <property type="protein sequence ID" value="VEP13150.1"/>
    <property type="molecule type" value="Genomic_DNA"/>
</dbReference>
<gene>
    <name evidence="2" type="ORF">H1P_1860008</name>
</gene>
<organism evidence="2 3">
    <name type="scientific">Hyella patelloides LEGE 07179</name>
    <dbReference type="NCBI Taxonomy" id="945734"/>
    <lineage>
        <taxon>Bacteria</taxon>
        <taxon>Bacillati</taxon>
        <taxon>Cyanobacteriota</taxon>
        <taxon>Cyanophyceae</taxon>
        <taxon>Pleurocapsales</taxon>
        <taxon>Hyellaceae</taxon>
        <taxon>Hyella</taxon>
    </lineage>
</organism>
<feature type="transmembrane region" description="Helical" evidence="1">
    <location>
        <begin position="7"/>
        <end position="34"/>
    </location>
</feature>
<proteinExistence type="predicted"/>
<evidence type="ECO:0000256" key="1">
    <source>
        <dbReference type="SAM" id="Phobius"/>
    </source>
</evidence>
<evidence type="ECO:0000313" key="3">
    <source>
        <dbReference type="Proteomes" id="UP000320055"/>
    </source>
</evidence>
<evidence type="ECO:0000313" key="2">
    <source>
        <dbReference type="EMBL" id="VEP13150.1"/>
    </source>
</evidence>
<dbReference type="OrthoDB" id="561196at2"/>
<reference evidence="2 3" key="1">
    <citation type="submission" date="2019-01" db="EMBL/GenBank/DDBJ databases">
        <authorList>
            <person name="Brito A."/>
        </authorList>
    </citation>
    <scope>NUCLEOTIDE SEQUENCE [LARGE SCALE GENOMIC DNA]</scope>
    <source>
        <strain evidence="2">1</strain>
    </source>
</reference>
<dbReference type="AlphaFoldDB" id="A0A563VP02"/>
<accession>A0A563VP02</accession>
<protein>
    <submittedName>
        <fullName evidence="2">Uncharacterized protein</fullName>
    </submittedName>
</protein>
<keyword evidence="1" id="KW-1133">Transmembrane helix</keyword>
<keyword evidence="3" id="KW-1185">Reference proteome</keyword>
<dbReference type="Proteomes" id="UP000320055">
    <property type="component" value="Unassembled WGS sequence"/>
</dbReference>
<keyword evidence="1" id="KW-0472">Membrane</keyword>
<dbReference type="RefSeq" id="WP_144871388.1">
    <property type="nucleotide sequence ID" value="NZ_LR213936.1"/>
</dbReference>
<keyword evidence="1" id="KW-0812">Transmembrane</keyword>
<name>A0A563VP02_9CYAN</name>
<sequence length="79" mass="8741">MDSDRKFILLVLGIPLIGLIYCGLGITVMASSIAVREHPIISGAIFILLPFSIAVYIWISASAKAYKKFSINKKKEDRN</sequence>